<keyword evidence="2" id="KW-1185">Reference proteome</keyword>
<organism evidence="1 2">
    <name type="scientific">Spirosoma terrae</name>
    <dbReference type="NCBI Taxonomy" id="1968276"/>
    <lineage>
        <taxon>Bacteria</taxon>
        <taxon>Pseudomonadati</taxon>
        <taxon>Bacteroidota</taxon>
        <taxon>Cytophagia</taxon>
        <taxon>Cytophagales</taxon>
        <taxon>Cytophagaceae</taxon>
        <taxon>Spirosoma</taxon>
    </lineage>
</organism>
<dbReference type="EMBL" id="JAAFZH010000004">
    <property type="protein sequence ID" value="NDU95767.1"/>
    <property type="molecule type" value="Genomic_DNA"/>
</dbReference>
<sequence length="114" mass="13350">MKLVDNLGQTWEVLQFDKLTKKAIIRHGPTELNVILIYFNDKYFISWTGEGIETIACKPKRAPIVIQSETQYEELLVRTQSLIHKEDRTEVEETELDDLSIALEEYEKLHYPVV</sequence>
<reference evidence="1 2" key="1">
    <citation type="submission" date="2020-02" db="EMBL/GenBank/DDBJ databases">
        <title>Draft genome sequence of two Spirosoma agri KCTC 52727 and Spirosoma terrae KCTC 52035.</title>
        <authorList>
            <person name="Rojas J."/>
            <person name="Ambika Manirajan B."/>
            <person name="Suarez C."/>
            <person name="Ratering S."/>
            <person name="Schnell S."/>
        </authorList>
    </citation>
    <scope>NUCLEOTIDE SEQUENCE [LARGE SCALE GENOMIC DNA]</scope>
    <source>
        <strain evidence="1 2">KCTC 52035</strain>
    </source>
</reference>
<dbReference type="Proteomes" id="UP000474175">
    <property type="component" value="Unassembled WGS sequence"/>
</dbReference>
<gene>
    <name evidence="1" type="ORF">GK108_12860</name>
</gene>
<dbReference type="AlphaFoldDB" id="A0A6L9L8E4"/>
<dbReference type="RefSeq" id="WP_163948426.1">
    <property type="nucleotide sequence ID" value="NZ_JAAFZH010000004.1"/>
</dbReference>
<comment type="caution">
    <text evidence="1">The sequence shown here is derived from an EMBL/GenBank/DDBJ whole genome shotgun (WGS) entry which is preliminary data.</text>
</comment>
<name>A0A6L9L8E4_9BACT</name>
<protein>
    <submittedName>
        <fullName evidence="1">Uncharacterized protein</fullName>
    </submittedName>
</protein>
<accession>A0A6L9L8E4</accession>
<evidence type="ECO:0000313" key="2">
    <source>
        <dbReference type="Proteomes" id="UP000474175"/>
    </source>
</evidence>
<proteinExistence type="predicted"/>
<evidence type="ECO:0000313" key="1">
    <source>
        <dbReference type="EMBL" id="NDU95767.1"/>
    </source>
</evidence>